<feature type="compositionally biased region" description="Basic and acidic residues" evidence="1">
    <location>
        <begin position="223"/>
        <end position="237"/>
    </location>
</feature>
<sequence length="345" mass="37368">MKMRERKTFPRAFSTTPEECMSVAASTVDTASKKGGRRRGGRAIQGQERPFRTTLAAQPLCGQLPETRTGGPGREAQKRERPLEEGLWTVSGPRAKGPRPRAPKPGRPPPDWDDKDPGGHPQGVEHSWTPPSRRKEPRRTLLDPLPGKPPGRDGLGAGVDTRVRLRQAPKKGLAPRAKRAVTACQWQGGPSGGGRRRTHHRRSDKARQTYDREAGRGSVIHGEGGEPLRQLTEEGNRRGQQGGVLPLLKSRRKKTPPSPVAPATGGPWQKTGTPGGNQPSHVESHQRPGTGIGAQDGEGPRFTLVVPALHTSAGSRPAFIQGNRSWPPEKNHLASWLPSTHGNHP</sequence>
<feature type="region of interest" description="Disordered" evidence="1">
    <location>
        <begin position="23"/>
        <end position="302"/>
    </location>
</feature>
<dbReference type="EMBL" id="JACEEZ010009084">
    <property type="protein sequence ID" value="KAG0722789.1"/>
    <property type="molecule type" value="Genomic_DNA"/>
</dbReference>
<dbReference type="AlphaFoldDB" id="A0A8J4YEM4"/>
<feature type="region of interest" description="Disordered" evidence="1">
    <location>
        <begin position="315"/>
        <end position="345"/>
    </location>
</feature>
<evidence type="ECO:0000256" key="1">
    <source>
        <dbReference type="SAM" id="MobiDB-lite"/>
    </source>
</evidence>
<reference evidence="2" key="1">
    <citation type="submission" date="2020-07" db="EMBL/GenBank/DDBJ databases">
        <title>The High-quality genome of the commercially important snow crab, Chionoecetes opilio.</title>
        <authorList>
            <person name="Jeong J.-H."/>
            <person name="Ryu S."/>
        </authorList>
    </citation>
    <scope>NUCLEOTIDE SEQUENCE</scope>
    <source>
        <strain evidence="2">MADBK_172401_WGS</strain>
        <tissue evidence="2">Digestive gland</tissue>
    </source>
</reference>
<feature type="compositionally biased region" description="Basic and acidic residues" evidence="1">
    <location>
        <begin position="75"/>
        <end position="84"/>
    </location>
</feature>
<organism evidence="2 3">
    <name type="scientific">Chionoecetes opilio</name>
    <name type="common">Atlantic snow crab</name>
    <name type="synonym">Cancer opilio</name>
    <dbReference type="NCBI Taxonomy" id="41210"/>
    <lineage>
        <taxon>Eukaryota</taxon>
        <taxon>Metazoa</taxon>
        <taxon>Ecdysozoa</taxon>
        <taxon>Arthropoda</taxon>
        <taxon>Crustacea</taxon>
        <taxon>Multicrustacea</taxon>
        <taxon>Malacostraca</taxon>
        <taxon>Eumalacostraca</taxon>
        <taxon>Eucarida</taxon>
        <taxon>Decapoda</taxon>
        <taxon>Pleocyemata</taxon>
        <taxon>Brachyura</taxon>
        <taxon>Eubrachyura</taxon>
        <taxon>Majoidea</taxon>
        <taxon>Majidae</taxon>
        <taxon>Chionoecetes</taxon>
    </lineage>
</organism>
<dbReference type="Proteomes" id="UP000770661">
    <property type="component" value="Unassembled WGS sequence"/>
</dbReference>
<protein>
    <submittedName>
        <fullName evidence="2">Uncharacterized protein</fullName>
    </submittedName>
</protein>
<feature type="compositionally biased region" description="Polar residues" evidence="1">
    <location>
        <begin position="270"/>
        <end position="281"/>
    </location>
</feature>
<evidence type="ECO:0000313" key="2">
    <source>
        <dbReference type="EMBL" id="KAG0722789.1"/>
    </source>
</evidence>
<feature type="compositionally biased region" description="Basic residues" evidence="1">
    <location>
        <begin position="194"/>
        <end position="204"/>
    </location>
</feature>
<accession>A0A8J4YEM4</accession>
<proteinExistence type="predicted"/>
<name>A0A8J4YEM4_CHIOP</name>
<feature type="compositionally biased region" description="Basic and acidic residues" evidence="1">
    <location>
        <begin position="205"/>
        <end position="215"/>
    </location>
</feature>
<comment type="caution">
    <text evidence="2">The sequence shown here is derived from an EMBL/GenBank/DDBJ whole genome shotgun (WGS) entry which is preliminary data.</text>
</comment>
<keyword evidence="3" id="KW-1185">Reference proteome</keyword>
<evidence type="ECO:0000313" key="3">
    <source>
        <dbReference type="Proteomes" id="UP000770661"/>
    </source>
</evidence>
<gene>
    <name evidence="2" type="ORF">GWK47_043885</name>
</gene>